<gene>
    <name evidence="1" type="ORF">INT45_008668</name>
</gene>
<dbReference type="Proteomes" id="UP000646827">
    <property type="component" value="Unassembled WGS sequence"/>
</dbReference>
<sequence>MTIAQQQTPVCLLLQLLQQQQPSKTTTSLRSPSLPPPPFLPPQIRLSLCRIIGIPSDHKGTLVFPLLPPHLLPLLQNGREVKQMPLFRQIVGLYYWL</sequence>
<evidence type="ECO:0000313" key="2">
    <source>
        <dbReference type="Proteomes" id="UP000646827"/>
    </source>
</evidence>
<protein>
    <submittedName>
        <fullName evidence="1">Uncharacterized protein</fullName>
    </submittedName>
</protein>
<dbReference type="AlphaFoldDB" id="A0A8H7V9E5"/>
<evidence type="ECO:0000313" key="1">
    <source>
        <dbReference type="EMBL" id="KAG2210397.1"/>
    </source>
</evidence>
<name>A0A8H7V9E5_9FUNG</name>
<dbReference type="EMBL" id="JAEPRB010000924">
    <property type="protein sequence ID" value="KAG2210397.1"/>
    <property type="molecule type" value="Genomic_DNA"/>
</dbReference>
<organism evidence="1 2">
    <name type="scientific">Circinella minor</name>
    <dbReference type="NCBI Taxonomy" id="1195481"/>
    <lineage>
        <taxon>Eukaryota</taxon>
        <taxon>Fungi</taxon>
        <taxon>Fungi incertae sedis</taxon>
        <taxon>Mucoromycota</taxon>
        <taxon>Mucoromycotina</taxon>
        <taxon>Mucoromycetes</taxon>
        <taxon>Mucorales</taxon>
        <taxon>Lichtheimiaceae</taxon>
        <taxon>Circinella</taxon>
    </lineage>
</organism>
<comment type="caution">
    <text evidence="1">The sequence shown here is derived from an EMBL/GenBank/DDBJ whole genome shotgun (WGS) entry which is preliminary data.</text>
</comment>
<accession>A0A8H7V9E5</accession>
<keyword evidence="2" id="KW-1185">Reference proteome</keyword>
<reference evidence="1 2" key="1">
    <citation type="submission" date="2020-12" db="EMBL/GenBank/DDBJ databases">
        <title>Metabolic potential, ecology and presence of endohyphal bacteria is reflected in genomic diversity of Mucoromycotina.</title>
        <authorList>
            <person name="Muszewska A."/>
            <person name="Okrasinska A."/>
            <person name="Steczkiewicz K."/>
            <person name="Drgas O."/>
            <person name="Orlowska M."/>
            <person name="Perlinska-Lenart U."/>
            <person name="Aleksandrzak-Piekarczyk T."/>
            <person name="Szatraj K."/>
            <person name="Zielenkiewicz U."/>
            <person name="Pilsyk S."/>
            <person name="Malc E."/>
            <person name="Mieczkowski P."/>
            <person name="Kruszewska J.S."/>
            <person name="Biernat P."/>
            <person name="Pawlowska J."/>
        </authorList>
    </citation>
    <scope>NUCLEOTIDE SEQUENCE [LARGE SCALE GENOMIC DNA]</scope>
    <source>
        <strain evidence="1 2">CBS 142.35</strain>
    </source>
</reference>
<proteinExistence type="predicted"/>